<reference evidence="1" key="1">
    <citation type="journal article" date="2019" name="MBio">
        <title>Virus Genomes from Deep Sea Sediments Expand the Ocean Megavirome and Support Independent Origins of Viral Gigantism.</title>
        <authorList>
            <person name="Backstrom D."/>
            <person name="Yutin N."/>
            <person name="Jorgensen S.L."/>
            <person name="Dharamshi J."/>
            <person name="Homa F."/>
            <person name="Zaremba-Niedwiedzka K."/>
            <person name="Spang A."/>
            <person name="Wolf Y.I."/>
            <person name="Koonin E.V."/>
            <person name="Ettema T.J."/>
        </authorList>
    </citation>
    <scope>NUCLEOTIDE SEQUENCE</scope>
</reference>
<name>A0A481YW68_9VIRU</name>
<evidence type="ECO:0000313" key="1">
    <source>
        <dbReference type="EMBL" id="QBK87147.1"/>
    </source>
</evidence>
<protein>
    <submittedName>
        <fullName evidence="1">Uncharacterized protein</fullName>
    </submittedName>
</protein>
<organism evidence="1">
    <name type="scientific">Marseillevirus LCMAC201</name>
    <dbReference type="NCBI Taxonomy" id="2506605"/>
    <lineage>
        <taxon>Viruses</taxon>
        <taxon>Varidnaviria</taxon>
        <taxon>Bamfordvirae</taxon>
        <taxon>Nucleocytoviricota</taxon>
        <taxon>Megaviricetes</taxon>
        <taxon>Pimascovirales</taxon>
        <taxon>Pimascovirales incertae sedis</taxon>
        <taxon>Marseilleviridae</taxon>
    </lineage>
</organism>
<dbReference type="EMBL" id="MK500344">
    <property type="protein sequence ID" value="QBK87147.1"/>
    <property type="molecule type" value="Genomic_DNA"/>
</dbReference>
<gene>
    <name evidence="1" type="ORF">LCMAC201_00490</name>
</gene>
<proteinExistence type="predicted"/>
<sequence>MNNIINLLVEDLSRYSSKDIDLLARFHRVPLDLRIIAKHNIGNTIKARMYGKTYETSQISEVINIMNTKNKANICLRTALVVTHYTDKPDVDFYSSMHLDLTPQKYDIYDTEPQITTGTTDNPDPMVVEVLGMNTSRYCFFVVWVQRDGTKKELPVLNTHLTLVLCDKRPDNGYEVYKYNSGIDTEENEYRLDMSIVQFFTLVQARSSYKFNIVATTSWCPKHLQGTGNLCTVFVFNIYYYLNKYRKMPIKQIIDYKLQDMSNILPFFEDLTKQILGTGNFILFK</sequence>
<accession>A0A481YW68</accession>